<dbReference type="EMBL" id="JALNMJ010000001">
    <property type="protein sequence ID" value="MCK7610655.1"/>
    <property type="molecule type" value="Genomic_DNA"/>
</dbReference>
<evidence type="ECO:0000313" key="2">
    <source>
        <dbReference type="Proteomes" id="UP001431221"/>
    </source>
</evidence>
<dbReference type="PANTHER" id="PTHR30037:SF4">
    <property type="entry name" value="DNA-3-METHYLADENINE GLYCOSYLASE I"/>
    <property type="match status" value="1"/>
</dbReference>
<accession>A0ABT0GML2</accession>
<dbReference type="Gene3D" id="1.10.340.30">
    <property type="entry name" value="Hypothetical protein, domain 2"/>
    <property type="match status" value="1"/>
</dbReference>
<comment type="caution">
    <text evidence="1">The sequence shown here is derived from an EMBL/GenBank/DDBJ whole genome shotgun (WGS) entry which is preliminary data.</text>
</comment>
<dbReference type="Proteomes" id="UP001431221">
    <property type="component" value="Unassembled WGS sequence"/>
</dbReference>
<evidence type="ECO:0000313" key="1">
    <source>
        <dbReference type="EMBL" id="MCK7610655.1"/>
    </source>
</evidence>
<name>A0ABT0GML2_9HYPH</name>
<dbReference type="RefSeq" id="WP_248149444.1">
    <property type="nucleotide sequence ID" value="NZ_JALNMJ010000001.1"/>
</dbReference>
<dbReference type="InterPro" id="IPR052891">
    <property type="entry name" value="DNA-3mA_glycosylase"/>
</dbReference>
<dbReference type="PANTHER" id="PTHR30037">
    <property type="entry name" value="DNA-3-METHYLADENINE GLYCOSYLASE 1"/>
    <property type="match status" value="1"/>
</dbReference>
<reference evidence="1" key="1">
    <citation type="submission" date="2022-04" db="EMBL/GenBank/DDBJ databases">
        <title>Roseibium sp. CAU 1639 isolated from mud.</title>
        <authorList>
            <person name="Kim W."/>
        </authorList>
    </citation>
    <scope>NUCLEOTIDE SEQUENCE</scope>
    <source>
        <strain evidence="1">CAU 1639</strain>
    </source>
</reference>
<dbReference type="Pfam" id="PF03352">
    <property type="entry name" value="Adenine_glyco"/>
    <property type="match status" value="1"/>
</dbReference>
<dbReference type="InterPro" id="IPR011257">
    <property type="entry name" value="DNA_glycosylase"/>
</dbReference>
<proteinExistence type="predicted"/>
<dbReference type="SUPFAM" id="SSF48150">
    <property type="entry name" value="DNA-glycosylase"/>
    <property type="match status" value="1"/>
</dbReference>
<gene>
    <name evidence="1" type="ORF">M0H32_00670</name>
</gene>
<keyword evidence="2" id="KW-1185">Reference proteome</keyword>
<sequence length="227" mass="26031">MADEQPAAKVERDPDTGLLMGSDGKERCWWHGGLDDYQRYHDTEWGWPVDEDRRLFEKICLEGFQSGLSWLTILRKRDAFRAAFANFEFDKVAEFTEADVERCLQDAGIVRHRRKIESTINNARRALDLRAEFGSLAAYFWSFEPKPEDRPARIDFATARTLGKTAESTALSKDLKKRGWSFVGPTTVYAFMQSMGMVNDHLEGCCCRNGVEAARDTFRRPEKRTGS</sequence>
<dbReference type="InterPro" id="IPR005019">
    <property type="entry name" value="Adenine_glyco"/>
</dbReference>
<organism evidence="1 2">
    <name type="scientific">Roseibium sediminicola</name>
    <dbReference type="NCBI Taxonomy" id="2933272"/>
    <lineage>
        <taxon>Bacteria</taxon>
        <taxon>Pseudomonadati</taxon>
        <taxon>Pseudomonadota</taxon>
        <taxon>Alphaproteobacteria</taxon>
        <taxon>Hyphomicrobiales</taxon>
        <taxon>Stappiaceae</taxon>
        <taxon>Roseibium</taxon>
    </lineage>
</organism>
<protein>
    <submittedName>
        <fullName evidence="1">DNA-3-methyladenine glycosylase I</fullName>
    </submittedName>
</protein>